<evidence type="ECO:0000259" key="4">
    <source>
        <dbReference type="Pfam" id="PF07593"/>
    </source>
</evidence>
<keyword evidence="2" id="KW-0677">Repeat</keyword>
<sequence>MRKKFSLYNVKGFMLALGIITFIGCTSKKKEHKKADILVAQKTLKFEVKLKEQTQITFANTITESKNLNYFNFPYMYAGAGVAVGDINNDGLPDVFFVGNGVNNKLYLNKGDFKFLDISDSANIGGKEKPRWSSGVTMADVNADGFLDIYVCVSGPSPDKRNLLYINNGDETFTQDASKFGLDDAGYSNQATFFDFDRDGDLDMFLATYPPAEFQSSNAFYVEKQKSASMQESDQLYENIGGNKFENITQKAGVFNFGLSLNASVSDFNNDGWYDIYVSNDFNSPDFLYINQKDGTFKDGVKEYTNHTSNFGMGSDAADFNNDGWMDIMQADMMSSSNFGKKRNMSSMRPEYFHEAVELGLHHQYMRNSLQMNNGNSSFSDIAELAGVSNTDWSWSTLFADLNNDGWKDIFVTNGMRRSVNNKDYELKIAKAIESGQIAPSERYLLTKNMPVEPVSNKVFVNNGDLTFSEDKDPQGLSYFGFTHGAAYADLDLDGDLDMVINNLDRMSMVIENKIEDTHYLRVKLNGNHENTYGIGAKVRLVADGKSQYQEMMPSRGYLSSVEPIVHFGLGMVNEIDTLHIKWTSGKEQVYTNLKINQLVEVSEVESVKSDIALVPKKRIFFKEKYDSGLEFQHVENQFNDFDKQVLLPHQLSKFGPSLAIGDINGDGLDDLYVGGASGQEGKFFFQIGNGKFVEKGSKALLNDKWHEDTGATLFDVDGDGDLDLYVVSGGNEHEENSPFYQDRLYVNDGSGTFRKDIEALPVIGISGMSIEPYDYDNDGDLDLFVGGRLVPWDYPKSASSIILKNDNGTFLDVSNIVAPELQNIGLVTDMVWTDYNNDNRIDFILVGEWMPLTIFEQGKDGFEKKQLKTLENTEGWWYSITASDLDGDGDDDYVAGNLGLNYKYKATEKSPFEVYYADFDKNGSNDLALGYYENNTLYPVRGKQCSTEQIPTLKSKFKSYDAFAKASFFEVYSIKNTEDVLHKKANTFASSFFVNNGKGFFEEHRLPNMAQLSSINTIVIKDYNKDGVKDIIVAGNLFSSEVETPRNDAGSGFYMQGFLNDSGDYALNPIHNSGLKFNKDLKDLQPILIEGREFLVGVNNSGPLQIFEHLTQ</sequence>
<keyword evidence="1" id="KW-0732">Signal</keyword>
<keyword evidence="3" id="KW-0325">Glycoprotein</keyword>
<dbReference type="InterPro" id="IPR013519">
    <property type="entry name" value="Int_alpha_beta-p"/>
</dbReference>
<dbReference type="PANTHER" id="PTHR16026">
    <property type="entry name" value="CARTILAGE ACIDIC PROTEIN 1"/>
    <property type="match status" value="1"/>
</dbReference>
<organism evidence="5 6">
    <name type="scientific">Zobellia amurskyensis</name>
    <dbReference type="NCBI Taxonomy" id="248905"/>
    <lineage>
        <taxon>Bacteria</taxon>
        <taxon>Pseudomonadati</taxon>
        <taxon>Bacteroidota</taxon>
        <taxon>Flavobacteriia</taxon>
        <taxon>Flavobacteriales</taxon>
        <taxon>Flavobacteriaceae</taxon>
        <taxon>Zobellia</taxon>
    </lineage>
</organism>
<dbReference type="Gene3D" id="2.130.10.130">
    <property type="entry name" value="Integrin alpha, N-terminal"/>
    <property type="match status" value="4"/>
</dbReference>
<dbReference type="InterPro" id="IPR028994">
    <property type="entry name" value="Integrin_alpha_N"/>
</dbReference>
<dbReference type="OrthoDB" id="9816120at2"/>
<dbReference type="Pfam" id="PF13517">
    <property type="entry name" value="FG-GAP_3"/>
    <property type="match status" value="6"/>
</dbReference>
<dbReference type="EMBL" id="RCNR01000007">
    <property type="protein sequence ID" value="MUH35225.1"/>
    <property type="molecule type" value="Genomic_DNA"/>
</dbReference>
<evidence type="ECO:0000256" key="3">
    <source>
        <dbReference type="ARBA" id="ARBA00023180"/>
    </source>
</evidence>
<dbReference type="PANTHER" id="PTHR16026:SF0">
    <property type="entry name" value="CARTILAGE ACIDIC PROTEIN 1"/>
    <property type="match status" value="1"/>
</dbReference>
<dbReference type="Pfam" id="PF01839">
    <property type="entry name" value="FG-GAP"/>
    <property type="match status" value="1"/>
</dbReference>
<gene>
    <name evidence="5" type="ORF">D9O36_05175</name>
</gene>
<dbReference type="Proteomes" id="UP000540519">
    <property type="component" value="Unassembled WGS sequence"/>
</dbReference>
<dbReference type="InterPro" id="IPR013517">
    <property type="entry name" value="FG-GAP"/>
</dbReference>
<protein>
    <recommendedName>
        <fullName evidence="4">ASPIC/UnbV domain-containing protein</fullName>
    </recommendedName>
</protein>
<dbReference type="SMART" id="SM00191">
    <property type="entry name" value="Int_alpha"/>
    <property type="match status" value="3"/>
</dbReference>
<dbReference type="Pfam" id="PF07593">
    <property type="entry name" value="UnbV_ASPIC"/>
    <property type="match status" value="1"/>
</dbReference>
<feature type="domain" description="ASPIC/UnbV" evidence="4">
    <location>
        <begin position="534"/>
        <end position="600"/>
    </location>
</feature>
<dbReference type="InterPro" id="IPR011519">
    <property type="entry name" value="UnbV_ASPIC"/>
</dbReference>
<dbReference type="AlphaFoldDB" id="A0A7X3D133"/>
<dbReference type="SUPFAM" id="SSF69318">
    <property type="entry name" value="Integrin alpha N-terminal domain"/>
    <property type="match status" value="3"/>
</dbReference>
<reference evidence="5 6" key="1">
    <citation type="journal article" date="2019" name="Mar. Drugs">
        <title>Comparative Genomics and CAZyme Genome Repertoires of Marine Zobellia amurskyensis KMM 3526(T) and Zobellia laminariae KMM 3676(T).</title>
        <authorList>
            <person name="Chernysheva N."/>
            <person name="Bystritskaya E."/>
            <person name="Stenkova A."/>
            <person name="Golovkin I."/>
            <person name="Nedashkovskaya O."/>
            <person name="Isaeva M."/>
        </authorList>
    </citation>
    <scope>NUCLEOTIDE SEQUENCE [LARGE SCALE GENOMIC DNA]</scope>
    <source>
        <strain evidence="5 6">KMM 3526</strain>
    </source>
</reference>
<accession>A0A7X3D133</accession>
<name>A0A7X3D133_9FLAO</name>
<keyword evidence="6" id="KW-1185">Reference proteome</keyword>
<dbReference type="PROSITE" id="PS51257">
    <property type="entry name" value="PROKAR_LIPOPROTEIN"/>
    <property type="match status" value="1"/>
</dbReference>
<evidence type="ECO:0000256" key="1">
    <source>
        <dbReference type="ARBA" id="ARBA00022729"/>
    </source>
</evidence>
<proteinExistence type="predicted"/>
<dbReference type="InterPro" id="IPR027039">
    <property type="entry name" value="Crtac1"/>
</dbReference>
<evidence type="ECO:0000256" key="2">
    <source>
        <dbReference type="ARBA" id="ARBA00022737"/>
    </source>
</evidence>
<comment type="caution">
    <text evidence="5">The sequence shown here is derived from an EMBL/GenBank/DDBJ whole genome shotgun (WGS) entry which is preliminary data.</text>
</comment>
<evidence type="ECO:0000313" key="5">
    <source>
        <dbReference type="EMBL" id="MUH35225.1"/>
    </source>
</evidence>
<evidence type="ECO:0000313" key="6">
    <source>
        <dbReference type="Proteomes" id="UP000540519"/>
    </source>
</evidence>
<dbReference type="RefSeq" id="WP_155599105.1">
    <property type="nucleotide sequence ID" value="NZ_RCNR01000007.1"/>
</dbReference>